<feature type="transmembrane region" description="Helical" evidence="1">
    <location>
        <begin position="73"/>
        <end position="93"/>
    </location>
</feature>
<feature type="signal peptide" evidence="2">
    <location>
        <begin position="1"/>
        <end position="27"/>
    </location>
</feature>
<proteinExistence type="predicted"/>
<evidence type="ECO:0000256" key="2">
    <source>
        <dbReference type="SAM" id="SignalP"/>
    </source>
</evidence>
<reference evidence="3 4" key="1">
    <citation type="journal article" date="2022" name="G3 (Bethesda)">
        <title>Enemy or ally: a genomic approach to elucidate the lifestyle of Phyllosticta citrichinaensis.</title>
        <authorList>
            <person name="Buijs V.A."/>
            <person name="Groenewald J.Z."/>
            <person name="Haridas S."/>
            <person name="LaButti K.M."/>
            <person name="Lipzen A."/>
            <person name="Martin F.M."/>
            <person name="Barry K."/>
            <person name="Grigoriev I.V."/>
            <person name="Crous P.W."/>
            <person name="Seidl M.F."/>
        </authorList>
    </citation>
    <scope>NUCLEOTIDE SEQUENCE [LARGE SCALE GENOMIC DNA]</scope>
    <source>
        <strain evidence="3 4">CBS 129764</strain>
    </source>
</reference>
<protein>
    <submittedName>
        <fullName evidence="3">Uncharacterized protein</fullName>
    </submittedName>
</protein>
<keyword evidence="2" id="KW-0732">Signal</keyword>
<dbReference type="Proteomes" id="UP001456524">
    <property type="component" value="Unassembled WGS sequence"/>
</dbReference>
<evidence type="ECO:0000313" key="3">
    <source>
        <dbReference type="EMBL" id="KAK8166547.1"/>
    </source>
</evidence>
<evidence type="ECO:0000313" key="4">
    <source>
        <dbReference type="Proteomes" id="UP001456524"/>
    </source>
</evidence>
<name>A0ABR1XTC9_9PEZI</name>
<keyword evidence="1" id="KW-0472">Membrane</keyword>
<feature type="chain" id="PRO_5046502496" evidence="2">
    <location>
        <begin position="28"/>
        <end position="219"/>
    </location>
</feature>
<evidence type="ECO:0000256" key="1">
    <source>
        <dbReference type="SAM" id="Phobius"/>
    </source>
</evidence>
<organism evidence="3 4">
    <name type="scientific">Phyllosticta citrichinensis</name>
    <dbReference type="NCBI Taxonomy" id="1130410"/>
    <lineage>
        <taxon>Eukaryota</taxon>
        <taxon>Fungi</taxon>
        <taxon>Dikarya</taxon>
        <taxon>Ascomycota</taxon>
        <taxon>Pezizomycotina</taxon>
        <taxon>Dothideomycetes</taxon>
        <taxon>Dothideomycetes incertae sedis</taxon>
        <taxon>Botryosphaeriales</taxon>
        <taxon>Phyllostictaceae</taxon>
        <taxon>Phyllosticta</taxon>
    </lineage>
</organism>
<comment type="caution">
    <text evidence="3">The sequence shown here is derived from an EMBL/GenBank/DDBJ whole genome shotgun (WGS) entry which is preliminary data.</text>
</comment>
<keyword evidence="1" id="KW-1133">Transmembrane helix</keyword>
<keyword evidence="1" id="KW-0812">Transmembrane</keyword>
<keyword evidence="4" id="KW-1185">Reference proteome</keyword>
<gene>
    <name evidence="3" type="ORF">IWX90DRAFT_216427</name>
</gene>
<accession>A0ABR1XTC9</accession>
<dbReference type="EMBL" id="JBBWUH010000005">
    <property type="protein sequence ID" value="KAK8166547.1"/>
    <property type="molecule type" value="Genomic_DNA"/>
</dbReference>
<sequence length="219" mass="23915">MMPRPIGQRSLIQPYLLLCSICSLSLKVLGPEKRLCKHKYHLSAVSCKPFLNQVVGLPTTLFQRHHTPSKMHFTTFIVGTLFAILGLVAAAPLDNSPMAGPVDDVVPADFDTTYPDYAAQPILEKRGSRQVVVCKARNRQACVTASIPSNRCYVLTPGWDKKVKSFYPGPNHWCKLFSNNRCGGLSTSVYGGVNTNLPGFQGYASSLECVPVVGLDMGN</sequence>